<name>A0ABW1JFF7_9ACTN</name>
<proteinExistence type="inferred from homology"/>
<keyword evidence="5" id="KW-0804">Transcription</keyword>
<evidence type="ECO:0000256" key="1">
    <source>
        <dbReference type="ARBA" id="ARBA00010641"/>
    </source>
</evidence>
<reference evidence="9" key="1">
    <citation type="journal article" date="2019" name="Int. J. Syst. Evol. Microbiol.">
        <title>The Global Catalogue of Microorganisms (GCM) 10K type strain sequencing project: providing services to taxonomists for standard genome sequencing and annotation.</title>
        <authorList>
            <consortium name="The Broad Institute Genomics Platform"/>
            <consortium name="The Broad Institute Genome Sequencing Center for Infectious Disease"/>
            <person name="Wu L."/>
            <person name="Ma J."/>
        </authorList>
    </citation>
    <scope>NUCLEOTIDE SEQUENCE [LARGE SCALE GENOMIC DNA]</scope>
    <source>
        <strain evidence="9">KACC 14249</strain>
    </source>
</reference>
<keyword evidence="9" id="KW-1185">Reference proteome</keyword>
<dbReference type="SUPFAM" id="SSF88659">
    <property type="entry name" value="Sigma3 and sigma4 domains of RNA polymerase sigma factors"/>
    <property type="match status" value="1"/>
</dbReference>
<sequence length="230" mass="25584">MTITTLAPYRPGAPAGVAGLRVLWSVATSGSGSLRPSEPPGPIPDDDAELERVHGLVTLAQGGDAEAFALLYERYVDVVYRYIYYRVGSHHTAEDLTSETFVRALRRLDSFTWTGRDIAAWFVTIARNIVLDHVKSSRYKLEVTTADLLDGDEREPSPEQDVLNRMRDERLVEAMKRLKPDQQECLALRFLQGLSLAETAEALGRSAGAIKQLQLRAVRALHRELGGERP</sequence>
<evidence type="ECO:0000256" key="5">
    <source>
        <dbReference type="ARBA" id="ARBA00023163"/>
    </source>
</evidence>
<dbReference type="InterPro" id="IPR036388">
    <property type="entry name" value="WH-like_DNA-bd_sf"/>
</dbReference>
<dbReference type="Proteomes" id="UP001596189">
    <property type="component" value="Unassembled WGS sequence"/>
</dbReference>
<comment type="similarity">
    <text evidence="1">Belongs to the sigma-70 factor family. ECF subfamily.</text>
</comment>
<dbReference type="InterPro" id="IPR039425">
    <property type="entry name" value="RNA_pol_sigma-70-like"/>
</dbReference>
<dbReference type="Pfam" id="PF04542">
    <property type="entry name" value="Sigma70_r2"/>
    <property type="match status" value="1"/>
</dbReference>
<gene>
    <name evidence="8" type="ORF">ACFQDO_11425</name>
</gene>
<evidence type="ECO:0000313" key="9">
    <source>
        <dbReference type="Proteomes" id="UP001596189"/>
    </source>
</evidence>
<dbReference type="Pfam" id="PF04545">
    <property type="entry name" value="Sigma70_r4"/>
    <property type="match status" value="1"/>
</dbReference>
<dbReference type="InterPro" id="IPR014284">
    <property type="entry name" value="RNA_pol_sigma-70_dom"/>
</dbReference>
<evidence type="ECO:0000259" key="7">
    <source>
        <dbReference type="Pfam" id="PF04545"/>
    </source>
</evidence>
<keyword evidence="4" id="KW-0238">DNA-binding</keyword>
<evidence type="ECO:0000313" key="8">
    <source>
        <dbReference type="EMBL" id="MFC6007740.1"/>
    </source>
</evidence>
<organism evidence="8 9">
    <name type="scientific">Angustibacter luteus</name>
    <dbReference type="NCBI Taxonomy" id="658456"/>
    <lineage>
        <taxon>Bacteria</taxon>
        <taxon>Bacillati</taxon>
        <taxon>Actinomycetota</taxon>
        <taxon>Actinomycetes</taxon>
        <taxon>Kineosporiales</taxon>
        <taxon>Kineosporiaceae</taxon>
    </lineage>
</organism>
<feature type="domain" description="RNA polymerase sigma-70 region 4" evidence="7">
    <location>
        <begin position="174"/>
        <end position="221"/>
    </location>
</feature>
<dbReference type="SUPFAM" id="SSF88946">
    <property type="entry name" value="Sigma2 domain of RNA polymerase sigma factors"/>
    <property type="match status" value="1"/>
</dbReference>
<dbReference type="PANTHER" id="PTHR43133">
    <property type="entry name" value="RNA POLYMERASE ECF-TYPE SIGMA FACTO"/>
    <property type="match status" value="1"/>
</dbReference>
<dbReference type="PANTHER" id="PTHR43133:SF57">
    <property type="entry name" value="RNA POLYMERASE SIGMA-70 FACTOR"/>
    <property type="match status" value="1"/>
</dbReference>
<dbReference type="InterPro" id="IPR013325">
    <property type="entry name" value="RNA_pol_sigma_r2"/>
</dbReference>
<comment type="caution">
    <text evidence="8">The sequence shown here is derived from an EMBL/GenBank/DDBJ whole genome shotgun (WGS) entry which is preliminary data.</text>
</comment>
<dbReference type="InterPro" id="IPR013324">
    <property type="entry name" value="RNA_pol_sigma_r3/r4-like"/>
</dbReference>
<dbReference type="EMBL" id="JBHSRD010000004">
    <property type="protein sequence ID" value="MFC6007740.1"/>
    <property type="molecule type" value="Genomic_DNA"/>
</dbReference>
<dbReference type="NCBIfam" id="TIGR02937">
    <property type="entry name" value="sigma70-ECF"/>
    <property type="match status" value="1"/>
</dbReference>
<dbReference type="InterPro" id="IPR007630">
    <property type="entry name" value="RNA_pol_sigma70_r4"/>
</dbReference>
<evidence type="ECO:0000256" key="3">
    <source>
        <dbReference type="ARBA" id="ARBA00023082"/>
    </source>
</evidence>
<dbReference type="Gene3D" id="1.10.10.10">
    <property type="entry name" value="Winged helix-like DNA-binding domain superfamily/Winged helix DNA-binding domain"/>
    <property type="match status" value="1"/>
</dbReference>
<feature type="domain" description="RNA polymerase sigma-70 region 2" evidence="6">
    <location>
        <begin position="71"/>
        <end position="137"/>
    </location>
</feature>
<evidence type="ECO:0000256" key="4">
    <source>
        <dbReference type="ARBA" id="ARBA00023125"/>
    </source>
</evidence>
<dbReference type="RefSeq" id="WP_345715582.1">
    <property type="nucleotide sequence ID" value="NZ_BAABFP010000002.1"/>
</dbReference>
<keyword evidence="3" id="KW-0731">Sigma factor</keyword>
<dbReference type="InterPro" id="IPR007627">
    <property type="entry name" value="RNA_pol_sigma70_r2"/>
</dbReference>
<accession>A0ABW1JFF7</accession>
<evidence type="ECO:0000256" key="2">
    <source>
        <dbReference type="ARBA" id="ARBA00023015"/>
    </source>
</evidence>
<dbReference type="Gene3D" id="1.10.1740.10">
    <property type="match status" value="1"/>
</dbReference>
<dbReference type="CDD" id="cd06171">
    <property type="entry name" value="Sigma70_r4"/>
    <property type="match status" value="1"/>
</dbReference>
<keyword evidence="2" id="KW-0805">Transcription regulation</keyword>
<protein>
    <submittedName>
        <fullName evidence="8">Sigma-70 family RNA polymerase sigma factor</fullName>
    </submittedName>
</protein>
<evidence type="ECO:0000259" key="6">
    <source>
        <dbReference type="Pfam" id="PF04542"/>
    </source>
</evidence>